<evidence type="ECO:0000313" key="1">
    <source>
        <dbReference type="EMBL" id="SPL65407.1"/>
    </source>
</evidence>
<protein>
    <submittedName>
        <fullName evidence="1">Uncharacterized protein</fullName>
    </submittedName>
</protein>
<dbReference type="EMBL" id="OOFM01000005">
    <property type="protein sequence ID" value="SPL65407.1"/>
    <property type="molecule type" value="Genomic_DNA"/>
</dbReference>
<organism evidence="1 2">
    <name type="scientific">Ochrobactrum soli</name>
    <dbReference type="NCBI Taxonomy" id="2448455"/>
    <lineage>
        <taxon>Bacteria</taxon>
        <taxon>Pseudomonadati</taxon>
        <taxon>Pseudomonadota</taxon>
        <taxon>Alphaproteobacteria</taxon>
        <taxon>Hyphomicrobiales</taxon>
        <taxon>Brucellaceae</taxon>
        <taxon>Brucella/Ochrobactrum group</taxon>
        <taxon>Ochrobactrum</taxon>
    </lineage>
</organism>
<accession>A0A2P9HMS6</accession>
<dbReference type="AlphaFoldDB" id="A0A2P9HMS6"/>
<name>A0A2P9HMS6_9HYPH</name>
<dbReference type="Proteomes" id="UP000246073">
    <property type="component" value="Unassembled WGS sequence"/>
</dbReference>
<evidence type="ECO:0000313" key="2">
    <source>
        <dbReference type="Proteomes" id="UP000246073"/>
    </source>
</evidence>
<proteinExistence type="predicted"/>
<reference evidence="2" key="1">
    <citation type="submission" date="2017-12" db="EMBL/GenBank/DDBJ databases">
        <authorList>
            <person name="Diaz M."/>
        </authorList>
    </citation>
    <scope>NUCLEOTIDE SEQUENCE [LARGE SCALE GENOMIC DNA]</scope>
    <source>
        <strain evidence="2">FI11154</strain>
    </source>
</reference>
<sequence>MNTNILNAAQRASDRRAQMEVAIRAWHQGLPLTTEQKDLIHEAGVVSLAHDMRLPDE</sequence>
<dbReference type="RefSeq" id="WP_171380063.1">
    <property type="nucleotide sequence ID" value="NZ_OOFM01000005.1"/>
</dbReference>
<gene>
    <name evidence="1" type="ORF">OHAE_1274</name>
</gene>